<dbReference type="PANTHER" id="PTHR13789:SF309">
    <property type="entry name" value="PUTATIVE (AFU_ORTHOLOGUE AFUA_6G14510)-RELATED"/>
    <property type="match status" value="1"/>
</dbReference>
<reference evidence="9" key="2">
    <citation type="submission" date="2020-04" db="EMBL/GenBank/DDBJ databases">
        <authorList>
            <consortium name="NCBI Genome Project"/>
        </authorList>
    </citation>
    <scope>NUCLEOTIDE SEQUENCE</scope>
    <source>
        <strain evidence="9">CBS 781.70</strain>
    </source>
</reference>
<evidence type="ECO:0000256" key="5">
    <source>
        <dbReference type="ARBA" id="ARBA00023033"/>
    </source>
</evidence>
<keyword evidence="4" id="KW-0560">Oxidoreductase</keyword>
<evidence type="ECO:0000313" key="7">
    <source>
        <dbReference type="EMBL" id="KAF1816517.1"/>
    </source>
</evidence>
<evidence type="ECO:0000256" key="1">
    <source>
        <dbReference type="ARBA" id="ARBA00007992"/>
    </source>
</evidence>
<organism evidence="7">
    <name type="scientific">Eremomyces bilateralis CBS 781.70</name>
    <dbReference type="NCBI Taxonomy" id="1392243"/>
    <lineage>
        <taxon>Eukaryota</taxon>
        <taxon>Fungi</taxon>
        <taxon>Dikarya</taxon>
        <taxon>Ascomycota</taxon>
        <taxon>Pezizomycotina</taxon>
        <taxon>Dothideomycetes</taxon>
        <taxon>Dothideomycetes incertae sedis</taxon>
        <taxon>Eremomycetales</taxon>
        <taxon>Eremomycetaceae</taxon>
        <taxon>Eremomyces</taxon>
    </lineage>
</organism>
<gene>
    <name evidence="7 9" type="ORF">P152DRAFT_126820</name>
</gene>
<dbReference type="EMBL" id="ML975150">
    <property type="protein sequence ID" value="KAF1816517.1"/>
    <property type="molecule type" value="Genomic_DNA"/>
</dbReference>
<dbReference type="SUPFAM" id="SSF51905">
    <property type="entry name" value="FAD/NAD(P)-binding domain"/>
    <property type="match status" value="1"/>
</dbReference>
<dbReference type="OrthoDB" id="16820at2759"/>
<dbReference type="Proteomes" id="UP000504638">
    <property type="component" value="Unplaced"/>
</dbReference>
<evidence type="ECO:0000313" key="8">
    <source>
        <dbReference type="Proteomes" id="UP000504638"/>
    </source>
</evidence>
<comment type="similarity">
    <text evidence="1">Belongs to the paxM FAD-dependent monooxygenase family.</text>
</comment>
<keyword evidence="3" id="KW-0274">FAD</keyword>
<dbReference type="Pfam" id="PF01494">
    <property type="entry name" value="FAD_binding_3"/>
    <property type="match status" value="1"/>
</dbReference>
<dbReference type="InterPro" id="IPR002938">
    <property type="entry name" value="FAD-bd"/>
</dbReference>
<reference evidence="7 9" key="1">
    <citation type="submission" date="2020-01" db="EMBL/GenBank/DDBJ databases">
        <authorList>
            <consortium name="DOE Joint Genome Institute"/>
            <person name="Haridas S."/>
            <person name="Albert R."/>
            <person name="Binder M."/>
            <person name="Bloem J."/>
            <person name="Labutti K."/>
            <person name="Salamov A."/>
            <person name="Andreopoulos B."/>
            <person name="Baker S.E."/>
            <person name="Barry K."/>
            <person name="Bills G."/>
            <person name="Bluhm B.H."/>
            <person name="Cannon C."/>
            <person name="Castanera R."/>
            <person name="Culley D.E."/>
            <person name="Daum C."/>
            <person name="Ezra D."/>
            <person name="Gonzalez J.B."/>
            <person name="Henrissat B."/>
            <person name="Kuo A."/>
            <person name="Liang C."/>
            <person name="Lipzen A."/>
            <person name="Lutzoni F."/>
            <person name="Magnuson J."/>
            <person name="Mondo S."/>
            <person name="Nolan M."/>
            <person name="Ohm R."/>
            <person name="Pangilinan J."/>
            <person name="Park H.-J."/>
            <person name="Ramirez L."/>
            <person name="Alfaro M."/>
            <person name="Sun H."/>
            <person name="Tritt A."/>
            <person name="Yoshinaga Y."/>
            <person name="Zwiers L.-H."/>
            <person name="Turgeon B.G."/>
            <person name="Goodwin S.B."/>
            <person name="Spatafora J.W."/>
            <person name="Crous P.W."/>
            <person name="Grigoriev I.V."/>
        </authorList>
    </citation>
    <scope>NUCLEOTIDE SEQUENCE</scope>
    <source>
        <strain evidence="7 9">CBS 781.70</strain>
    </source>
</reference>
<dbReference type="InterPro" id="IPR050493">
    <property type="entry name" value="FAD-dep_Monooxygenase_BioMet"/>
</dbReference>
<dbReference type="AlphaFoldDB" id="A0A6G1GEL1"/>
<dbReference type="GO" id="GO:0004497">
    <property type="term" value="F:monooxygenase activity"/>
    <property type="evidence" value="ECO:0007669"/>
    <property type="project" value="UniProtKB-KW"/>
</dbReference>
<reference evidence="9" key="3">
    <citation type="submission" date="2025-04" db="UniProtKB">
        <authorList>
            <consortium name="RefSeq"/>
        </authorList>
    </citation>
    <scope>IDENTIFICATION</scope>
    <source>
        <strain evidence="9">CBS 781.70</strain>
    </source>
</reference>
<evidence type="ECO:0000256" key="2">
    <source>
        <dbReference type="ARBA" id="ARBA00022630"/>
    </source>
</evidence>
<dbReference type="InterPro" id="IPR036188">
    <property type="entry name" value="FAD/NAD-bd_sf"/>
</dbReference>
<protein>
    <submittedName>
        <fullName evidence="7 9">FAD/NAD(P)-binding domain-containing protein</fullName>
    </submittedName>
</protein>
<dbReference type="RefSeq" id="XP_033538148.1">
    <property type="nucleotide sequence ID" value="XM_033673741.1"/>
</dbReference>
<dbReference type="GO" id="GO:0071949">
    <property type="term" value="F:FAD binding"/>
    <property type="evidence" value="ECO:0007669"/>
    <property type="project" value="InterPro"/>
</dbReference>
<accession>A0A6G1GEL1</accession>
<sequence>MPLNVIIIGGGITGLGLALSLMRLNQTDPTFTITVTIYELRSDPTLTPSISTLGGAIHLMPNALRLLEYLGILDTVVNEACDVPRLEIFSHRTGAKLGEMDFDKPEKFKYRALRVMRSTLVDVMRKKFLEEGGRVRWGMELESIEQPGEEGSSIRAVFSGGEEVFGDLVVGCDGIHSAVRMKFVDPDRKPVYSGIATAYGFSDASCLKSEIPFESTGMFQGRRGSLLTSYCTRDRGRMYAAAVMETDDVVSKEGWKLASEDQEAVRNRVQSLFRDGSVPCIGEVIEQVESFFLYPVYKLPAGGKWVSGRILLMGDAAHAMPPMGESVGLCLEDAVLFSRILRHHGPKNLEHVFDVFEKLRRPRIDAAFKEADMRWETNKDLGWFFTVIRDWFTAGFMWWMSSSMEGKFAYDVLEVDLKV</sequence>
<dbReference type="PRINTS" id="PR00420">
    <property type="entry name" value="RNGMNOXGNASE"/>
</dbReference>
<evidence type="ECO:0000256" key="4">
    <source>
        <dbReference type="ARBA" id="ARBA00023002"/>
    </source>
</evidence>
<dbReference type="Gene3D" id="3.50.50.60">
    <property type="entry name" value="FAD/NAD(P)-binding domain"/>
    <property type="match status" value="1"/>
</dbReference>
<dbReference type="GeneID" id="54414311"/>
<proteinExistence type="inferred from homology"/>
<feature type="domain" description="FAD-binding" evidence="6">
    <location>
        <begin position="4"/>
        <end position="341"/>
    </location>
</feature>
<evidence type="ECO:0000259" key="6">
    <source>
        <dbReference type="Pfam" id="PF01494"/>
    </source>
</evidence>
<name>A0A6G1GEL1_9PEZI</name>
<keyword evidence="2" id="KW-0285">Flavoprotein</keyword>
<evidence type="ECO:0000256" key="3">
    <source>
        <dbReference type="ARBA" id="ARBA00022827"/>
    </source>
</evidence>
<dbReference type="PANTHER" id="PTHR13789">
    <property type="entry name" value="MONOOXYGENASE"/>
    <property type="match status" value="1"/>
</dbReference>
<keyword evidence="5" id="KW-0503">Monooxygenase</keyword>
<evidence type="ECO:0000313" key="9">
    <source>
        <dbReference type="RefSeq" id="XP_033538148.1"/>
    </source>
</evidence>
<keyword evidence="8" id="KW-1185">Reference proteome</keyword>